<keyword evidence="1" id="KW-0539">Nucleus</keyword>
<feature type="compositionally biased region" description="Polar residues" evidence="2">
    <location>
        <begin position="570"/>
        <end position="593"/>
    </location>
</feature>
<feature type="compositionally biased region" description="Acidic residues" evidence="2">
    <location>
        <begin position="292"/>
        <end position="308"/>
    </location>
</feature>
<reference evidence="5" key="1">
    <citation type="journal article" date="2011" name="PLoS Pathog.">
        <title>Comparative genomics yields insights into niche adaptation of plant vascular wilt pathogens.</title>
        <authorList>
            <person name="Klosterman S.J."/>
            <person name="Subbarao K.V."/>
            <person name="Kang S."/>
            <person name="Veronese P."/>
            <person name="Gold S.E."/>
            <person name="Thomma B.P.H.J."/>
            <person name="Chen Z."/>
            <person name="Henrissat B."/>
            <person name="Lee Y.-H."/>
            <person name="Park J."/>
            <person name="Garcia-Pedrajas M.D."/>
            <person name="Barbara D.J."/>
            <person name="Anchieta A."/>
            <person name="de Jonge R."/>
            <person name="Santhanam P."/>
            <person name="Maruthachalam K."/>
            <person name="Atallah Z."/>
            <person name="Amyotte S.G."/>
            <person name="Paz Z."/>
            <person name="Inderbitzin P."/>
            <person name="Hayes R.J."/>
            <person name="Heiman D.I."/>
            <person name="Young S."/>
            <person name="Zeng Q."/>
            <person name="Engels R."/>
            <person name="Galagan J."/>
            <person name="Cuomo C.A."/>
            <person name="Dobinson K.F."/>
            <person name="Ma L.-J."/>
        </authorList>
    </citation>
    <scope>NUCLEOTIDE SEQUENCE [LARGE SCALE GENOMIC DNA]</scope>
    <source>
        <strain evidence="5">VaMs.102 / ATCC MYA-4576 / FGSC 10136</strain>
    </source>
</reference>
<feature type="region of interest" description="Disordered" evidence="2">
    <location>
        <begin position="570"/>
        <end position="789"/>
    </location>
</feature>
<feature type="compositionally biased region" description="Low complexity" evidence="2">
    <location>
        <begin position="713"/>
        <end position="725"/>
    </location>
</feature>
<organism evidence="5">
    <name type="scientific">Verticillium alfalfae (strain VaMs.102 / ATCC MYA-4576 / FGSC 10136)</name>
    <name type="common">Verticillium wilt of alfalfa</name>
    <name type="synonym">Verticillium albo-atrum</name>
    <dbReference type="NCBI Taxonomy" id="526221"/>
    <lineage>
        <taxon>Eukaryota</taxon>
        <taxon>Fungi</taxon>
        <taxon>Dikarya</taxon>
        <taxon>Ascomycota</taxon>
        <taxon>Pezizomycotina</taxon>
        <taxon>Sordariomycetes</taxon>
        <taxon>Hypocreomycetidae</taxon>
        <taxon>Glomerellales</taxon>
        <taxon>Plectosphaerellaceae</taxon>
        <taxon>Verticillium</taxon>
    </lineage>
</organism>
<feature type="compositionally biased region" description="Polar residues" evidence="2">
    <location>
        <begin position="87"/>
        <end position="101"/>
    </location>
</feature>
<feature type="region of interest" description="Disordered" evidence="2">
    <location>
        <begin position="266"/>
        <end position="311"/>
    </location>
</feature>
<feature type="compositionally biased region" description="Low complexity" evidence="2">
    <location>
        <begin position="734"/>
        <end position="769"/>
    </location>
</feature>
<dbReference type="SMART" id="SM00066">
    <property type="entry name" value="GAL4"/>
    <property type="match status" value="1"/>
</dbReference>
<evidence type="ECO:0000259" key="3">
    <source>
        <dbReference type="PROSITE" id="PS50048"/>
    </source>
</evidence>
<sequence length="802" mass="85185">MPAAAAAAETTEMTKKTPRRSKAAVENGDGNEGEGGAAGQTKKTPRKRKSDVDGAASTKRKRKSKPGAGQNATDAIMVPVTLDGADGNTQAQTRADEMVQSSVHSHALLNVPPAEATRRRETAIRLLSEGGVEPETLSTDQFGIFANQSPDLQKESLIMLARYGAERLRIVHPKDQAASETPSGGESSTEQTPQPANGEAAVEPGASSVEPTVAVGNIAGGKKAAKPKLTRGACTPCRSSRTKCDRTKPSCDACIVADISCEYPLQLNRGPRGESSGKPAKPRKSAARIEPDTEPEEVEDPEPDDIETIDYTSNMPVASVVTPAADLSTQDYFNTGSGGLSFPQTNHPDVPVINPSSVTYPAPPPAAEKTFSEVHAAVVSPPNPRQTNGRRSLPSGPTQAAPDAKQTQAQIDYACGWQQGAFYDAARRAQHTVAYSRQAKQRGSISRPTSLADCSARTNRYPIPDISLPGAWQTARVKSRTGQRGQTPHGAQRTSTPSHHTVQQTRSPAAPPPTVAAPNYSAAADLTALSQQSAYSVRYSSAADQQTAPMRLGYEPYSVQTAASSSTYPAQSAYSNRSSSTSHLPTVQASQQPATSDYSTTTAAADQTWPDTHGRAGQTYSTGTSSASTSAQHQHHQSTSLQQFDMRSKGPGHQQPRSQQQQQQLQQQQQQQQQPYGSYTPQQQQQQQQAQTSTSSRQQQGHEQTQSAAQQQGSWYGSFGSGSSSFVPANATPGYGTRSSGSAGYGSGTASTASYGQQQHPQQQQQQHRQQQHHGLSNMPAHGYGGADGDIFDLLKTGMNSR</sequence>
<feature type="compositionally biased region" description="Low complexity" evidence="2">
    <location>
        <begin position="594"/>
        <end position="606"/>
    </location>
</feature>
<dbReference type="AlphaFoldDB" id="C9S8C7"/>
<dbReference type="InterPro" id="IPR036864">
    <property type="entry name" value="Zn2-C6_fun-type_DNA-bd_sf"/>
</dbReference>
<dbReference type="RefSeq" id="XP_003009332.1">
    <property type="nucleotide sequence ID" value="XM_003009286.1"/>
</dbReference>
<dbReference type="HOGENOM" id="CLU_008331_0_0_1"/>
<feature type="compositionally biased region" description="Polar residues" evidence="2">
    <location>
        <begin position="701"/>
        <end position="712"/>
    </location>
</feature>
<feature type="region of interest" description="Disordered" evidence="2">
    <location>
        <begin position="222"/>
        <end position="243"/>
    </location>
</feature>
<feature type="region of interest" description="Disordered" evidence="2">
    <location>
        <begin position="379"/>
        <end position="407"/>
    </location>
</feature>
<gene>
    <name evidence="4" type="ORF">VDBG_01015</name>
</gene>
<proteinExistence type="predicted"/>
<evidence type="ECO:0000256" key="2">
    <source>
        <dbReference type="SAM" id="MobiDB-lite"/>
    </source>
</evidence>
<dbReference type="GeneID" id="9530913"/>
<dbReference type="eggNOG" id="ENOG502SWT1">
    <property type="taxonomic scope" value="Eukaryota"/>
</dbReference>
<dbReference type="InterPro" id="IPR001138">
    <property type="entry name" value="Zn2Cys6_DnaBD"/>
</dbReference>
<dbReference type="Gene3D" id="4.10.240.10">
    <property type="entry name" value="Zn(2)-C6 fungal-type DNA-binding domain"/>
    <property type="match status" value="1"/>
</dbReference>
<feature type="compositionally biased region" description="Low complexity" evidence="2">
    <location>
        <begin position="1"/>
        <end position="11"/>
    </location>
</feature>
<dbReference type="OrthoDB" id="3251668at2759"/>
<dbReference type="CDD" id="cd00067">
    <property type="entry name" value="GAL4"/>
    <property type="match status" value="1"/>
</dbReference>
<dbReference type="STRING" id="526221.C9S8C7"/>
<dbReference type="SUPFAM" id="SSF57701">
    <property type="entry name" value="Zn2/Cys6 DNA-binding domain"/>
    <property type="match status" value="1"/>
</dbReference>
<feature type="region of interest" description="Disordered" evidence="2">
    <location>
        <begin position="175"/>
        <end position="209"/>
    </location>
</feature>
<dbReference type="PROSITE" id="PS50048">
    <property type="entry name" value="ZN2_CY6_FUNGAL_2"/>
    <property type="match status" value="1"/>
</dbReference>
<evidence type="ECO:0000313" key="4">
    <source>
        <dbReference type="EMBL" id="EEY14906.1"/>
    </source>
</evidence>
<feature type="compositionally biased region" description="Polar residues" evidence="2">
    <location>
        <begin position="385"/>
        <end position="398"/>
    </location>
</feature>
<feature type="region of interest" description="Disordered" evidence="2">
    <location>
        <begin position="439"/>
        <end position="518"/>
    </location>
</feature>
<protein>
    <recommendedName>
        <fullName evidence="3">Zn(2)-C6 fungal-type domain-containing protein</fullName>
    </recommendedName>
</protein>
<dbReference type="Pfam" id="PF00172">
    <property type="entry name" value="Zn_clus"/>
    <property type="match status" value="1"/>
</dbReference>
<dbReference type="GO" id="GO:0000981">
    <property type="term" value="F:DNA-binding transcription factor activity, RNA polymerase II-specific"/>
    <property type="evidence" value="ECO:0007669"/>
    <property type="project" value="InterPro"/>
</dbReference>
<accession>C9S8C7</accession>
<feature type="compositionally biased region" description="Polar residues" evidence="2">
    <location>
        <begin position="492"/>
        <end position="507"/>
    </location>
</feature>
<dbReference type="PROSITE" id="PS00463">
    <property type="entry name" value="ZN2_CY6_FUNGAL_1"/>
    <property type="match status" value="1"/>
</dbReference>
<dbReference type="EMBL" id="DS985214">
    <property type="protein sequence ID" value="EEY14906.1"/>
    <property type="molecule type" value="Genomic_DNA"/>
</dbReference>
<dbReference type="OMA" id="TRGKCDP"/>
<keyword evidence="5" id="KW-1185">Reference proteome</keyword>
<feature type="compositionally biased region" description="Low complexity" evidence="2">
    <location>
        <begin position="616"/>
        <end position="643"/>
    </location>
</feature>
<name>C9S8C7_VERA1</name>
<dbReference type="Proteomes" id="UP000008698">
    <property type="component" value="Unassembled WGS sequence"/>
</dbReference>
<evidence type="ECO:0000313" key="5">
    <source>
        <dbReference type="Proteomes" id="UP000008698"/>
    </source>
</evidence>
<dbReference type="KEGG" id="val:VDBG_01015"/>
<feature type="compositionally biased region" description="Low complexity" evidence="2">
    <location>
        <begin position="179"/>
        <end position="190"/>
    </location>
</feature>
<feature type="region of interest" description="Disordered" evidence="2">
    <location>
        <begin position="1"/>
        <end position="101"/>
    </location>
</feature>
<feature type="compositionally biased region" description="Low complexity" evidence="2">
    <location>
        <begin position="654"/>
        <end position="699"/>
    </location>
</feature>
<feature type="domain" description="Zn(2)-C6 fungal-type" evidence="3">
    <location>
        <begin position="233"/>
        <end position="263"/>
    </location>
</feature>
<dbReference type="GO" id="GO:0008270">
    <property type="term" value="F:zinc ion binding"/>
    <property type="evidence" value="ECO:0007669"/>
    <property type="project" value="InterPro"/>
</dbReference>
<evidence type="ECO:0000256" key="1">
    <source>
        <dbReference type="ARBA" id="ARBA00023242"/>
    </source>
</evidence>